<dbReference type="GO" id="GO:0043565">
    <property type="term" value="F:sequence-specific DNA binding"/>
    <property type="evidence" value="ECO:0007669"/>
    <property type="project" value="InterPro"/>
</dbReference>
<protein>
    <submittedName>
        <fullName evidence="5">Helix-turn-helix domain-containing protein</fullName>
    </submittedName>
</protein>
<dbReference type="EMBL" id="FNPE01000014">
    <property type="protein sequence ID" value="SDZ20201.1"/>
    <property type="molecule type" value="Genomic_DNA"/>
</dbReference>
<evidence type="ECO:0000256" key="2">
    <source>
        <dbReference type="ARBA" id="ARBA00023125"/>
    </source>
</evidence>
<dbReference type="AlphaFoldDB" id="A0A1H3R4K8"/>
<keyword evidence="2" id="KW-0238">DNA-binding</keyword>
<reference evidence="5 6" key="1">
    <citation type="submission" date="2016-10" db="EMBL/GenBank/DDBJ databases">
        <authorList>
            <person name="de Groot N.N."/>
        </authorList>
    </citation>
    <scope>NUCLEOTIDE SEQUENCE [LARGE SCALE GENOMIC DNA]</scope>
    <source>
        <strain evidence="5 6">LMG 24775</strain>
    </source>
</reference>
<organism evidence="5 6">
    <name type="scientific">Delftia lacustris</name>
    <dbReference type="NCBI Taxonomy" id="558537"/>
    <lineage>
        <taxon>Bacteria</taxon>
        <taxon>Pseudomonadati</taxon>
        <taxon>Pseudomonadota</taxon>
        <taxon>Betaproteobacteria</taxon>
        <taxon>Burkholderiales</taxon>
        <taxon>Comamonadaceae</taxon>
        <taxon>Delftia</taxon>
    </lineage>
</organism>
<dbReference type="Proteomes" id="UP000183417">
    <property type="component" value="Unassembled WGS sequence"/>
</dbReference>
<dbReference type="PROSITE" id="PS01124">
    <property type="entry name" value="HTH_ARAC_FAMILY_2"/>
    <property type="match status" value="1"/>
</dbReference>
<dbReference type="Gene3D" id="1.10.10.60">
    <property type="entry name" value="Homeodomain-like"/>
    <property type="match status" value="1"/>
</dbReference>
<evidence type="ECO:0000313" key="6">
    <source>
        <dbReference type="Proteomes" id="UP000183417"/>
    </source>
</evidence>
<feature type="domain" description="HTH araC/xylS-type" evidence="4">
    <location>
        <begin position="169"/>
        <end position="252"/>
    </location>
</feature>
<dbReference type="GeneID" id="94691774"/>
<dbReference type="GO" id="GO:0003700">
    <property type="term" value="F:DNA-binding transcription factor activity"/>
    <property type="evidence" value="ECO:0007669"/>
    <property type="project" value="InterPro"/>
</dbReference>
<name>A0A1H3R4K8_9BURK</name>
<keyword evidence="1" id="KW-0805">Transcription regulation</keyword>
<dbReference type="Pfam" id="PF12833">
    <property type="entry name" value="HTH_18"/>
    <property type="match status" value="1"/>
</dbReference>
<dbReference type="SMART" id="SM00342">
    <property type="entry name" value="HTH_ARAC"/>
    <property type="match status" value="1"/>
</dbReference>
<sequence length="255" mass="27148">MPSGQAPPPAPYREHSPPPALQPHFQCLWSSTVAPDYAGGFLVVPDGCVDIVCKGGRLLAVGPDRVAARPALVPGSEVWGARFGPGAASAWLGLPMDEIVGQAVELGDLLGPRAREWLHRFNDAQPGAGQAVFIHGLVQMGRDAPEPDRQAMQLFGVAAAAGRDESGVLAAMRAQLDMSERSLRRLCHAQFGYGPKTLERVLRFQRLLALARSDRQAGLAALAAEAGYADQAHLSREVRALCGITPRAALQQLLD</sequence>
<dbReference type="RefSeq" id="WP_074922932.1">
    <property type="nucleotide sequence ID" value="NZ_CP141274.1"/>
</dbReference>
<evidence type="ECO:0000313" key="5">
    <source>
        <dbReference type="EMBL" id="SDZ20201.1"/>
    </source>
</evidence>
<evidence type="ECO:0000256" key="3">
    <source>
        <dbReference type="ARBA" id="ARBA00023163"/>
    </source>
</evidence>
<dbReference type="Pfam" id="PF20240">
    <property type="entry name" value="DUF6597"/>
    <property type="match status" value="1"/>
</dbReference>
<gene>
    <name evidence="5" type="ORF">SAMN05421547_114100</name>
</gene>
<dbReference type="InterPro" id="IPR018060">
    <property type="entry name" value="HTH_AraC"/>
</dbReference>
<keyword evidence="3" id="KW-0804">Transcription</keyword>
<evidence type="ECO:0000259" key="4">
    <source>
        <dbReference type="PROSITE" id="PS01124"/>
    </source>
</evidence>
<dbReference type="PANTHER" id="PTHR46796:SF15">
    <property type="entry name" value="BLL1074 PROTEIN"/>
    <property type="match status" value="1"/>
</dbReference>
<accession>A0A1H3R4K8</accession>
<evidence type="ECO:0000256" key="1">
    <source>
        <dbReference type="ARBA" id="ARBA00023015"/>
    </source>
</evidence>
<dbReference type="InterPro" id="IPR046532">
    <property type="entry name" value="DUF6597"/>
</dbReference>
<dbReference type="InterPro" id="IPR050204">
    <property type="entry name" value="AraC_XylS_family_regulators"/>
</dbReference>
<dbReference type="PANTHER" id="PTHR46796">
    <property type="entry name" value="HTH-TYPE TRANSCRIPTIONAL ACTIVATOR RHAS-RELATED"/>
    <property type="match status" value="1"/>
</dbReference>
<proteinExistence type="predicted"/>